<reference evidence="2" key="1">
    <citation type="journal article" date="2020" name="Microbiol. Resour. Announc.">
        <title>Complete Genome Sequence of Novel Psychrotolerant Legionella Strain TUM19329, Isolated from Antarctic Lake Sediment.</title>
        <authorList>
            <person name="Shimada S."/>
            <person name="Nakai R."/>
            <person name="Aoki K."/>
            <person name="Shimoeda N."/>
            <person name="Ohno G."/>
            <person name="Miyazaki Y."/>
            <person name="Kudoh S."/>
            <person name="Imura S."/>
            <person name="Watanabe K."/>
            <person name="Ishii Y."/>
            <person name="Tateda K."/>
        </authorList>
    </citation>
    <scope>NUCLEOTIDE SEQUENCE [LARGE SCALE GENOMIC DNA]</scope>
    <source>
        <strain evidence="2">TUM19329</strain>
    </source>
</reference>
<feature type="chain" id="PRO_5026196647" evidence="1">
    <location>
        <begin position="23"/>
        <end position="79"/>
    </location>
</feature>
<keyword evidence="1" id="KW-0732">Signal</keyword>
<dbReference type="EMBL" id="AP022839">
    <property type="protein sequence ID" value="BCA95875.1"/>
    <property type="molecule type" value="Genomic_DNA"/>
</dbReference>
<evidence type="ECO:0000256" key="1">
    <source>
        <dbReference type="SAM" id="SignalP"/>
    </source>
</evidence>
<dbReference type="AlphaFoldDB" id="A0A6F8T5B0"/>
<organism evidence="2 3">
    <name type="scientific">Legionella antarctica</name>
    <dbReference type="NCBI Taxonomy" id="2708020"/>
    <lineage>
        <taxon>Bacteria</taxon>
        <taxon>Pseudomonadati</taxon>
        <taxon>Pseudomonadota</taxon>
        <taxon>Gammaproteobacteria</taxon>
        <taxon>Legionellales</taxon>
        <taxon>Legionellaceae</taxon>
        <taxon>Legionella</taxon>
    </lineage>
</organism>
<feature type="signal peptide" evidence="1">
    <location>
        <begin position="1"/>
        <end position="22"/>
    </location>
</feature>
<name>A0A6F8T5B0_9GAMM</name>
<keyword evidence="3" id="KW-1185">Reference proteome</keyword>
<dbReference type="KEGG" id="lant:TUM19329_22360"/>
<sequence>MSYVTATWNTVFFSLFSCALFAAVIPQDVIGSEQFDAKMCVSENTQTCINSICLTSEEIDCQANCQTMAKQKCQQQSND</sequence>
<protein>
    <submittedName>
        <fullName evidence="2">Uncharacterized protein</fullName>
    </submittedName>
</protein>
<dbReference type="RefSeq" id="WP_173237360.1">
    <property type="nucleotide sequence ID" value="NZ_AP022839.1"/>
</dbReference>
<accession>A0A6F8T5B0</accession>
<evidence type="ECO:0000313" key="3">
    <source>
        <dbReference type="Proteomes" id="UP000502894"/>
    </source>
</evidence>
<proteinExistence type="predicted"/>
<dbReference type="Proteomes" id="UP000502894">
    <property type="component" value="Chromosome"/>
</dbReference>
<evidence type="ECO:0000313" key="2">
    <source>
        <dbReference type="EMBL" id="BCA95875.1"/>
    </source>
</evidence>
<gene>
    <name evidence="2" type="ORF">TUM19329_22360</name>
</gene>